<dbReference type="SUPFAM" id="SSF53067">
    <property type="entry name" value="Actin-like ATPase domain"/>
    <property type="match status" value="1"/>
</dbReference>
<keyword evidence="1" id="KW-0812">Transmembrane</keyword>
<dbReference type="InterPro" id="IPR043129">
    <property type="entry name" value="ATPase_NBD"/>
</dbReference>
<dbReference type="AlphaFoldDB" id="C5B3Y0"/>
<keyword evidence="1" id="KW-1133">Transmembrane helix</keyword>
<feature type="transmembrane region" description="Helical" evidence="1">
    <location>
        <begin position="191"/>
        <end position="212"/>
    </location>
</feature>
<accession>C5B3Y0</accession>
<gene>
    <name evidence="2" type="ordered locus">MexAM1_META2p0281</name>
</gene>
<dbReference type="HOGENOM" id="CLU_789435_0_0_5"/>
<keyword evidence="2" id="KW-0614">Plasmid</keyword>
<reference evidence="2 3" key="1">
    <citation type="journal article" date="2009" name="PLoS ONE">
        <title>Methylobacterium genome sequences: a reference blueprint to investigate microbial metabolism of C1 compounds from natural and industrial sources.</title>
        <authorList>
            <person name="Vuilleumier S."/>
            <person name="Chistoserdova L."/>
            <person name="Lee M.-C."/>
            <person name="Bringel F."/>
            <person name="Lajus A."/>
            <person name="Zhou Y."/>
            <person name="Gourion B."/>
            <person name="Barbe V."/>
            <person name="Chang J."/>
            <person name="Cruveiller S."/>
            <person name="Dossat C."/>
            <person name="Gillett W."/>
            <person name="Gruffaz C."/>
            <person name="Haugen E."/>
            <person name="Hourcade E."/>
            <person name="Levy R."/>
            <person name="Mangenot S."/>
            <person name="Muller E."/>
            <person name="Nadalig T."/>
            <person name="Pagni M."/>
            <person name="Penny C."/>
            <person name="Peyraud R."/>
            <person name="Robinson D.G."/>
            <person name="Roche D."/>
            <person name="Rouy Z."/>
            <person name="Saenampechek C."/>
            <person name="Salvignol G."/>
            <person name="Vallenet D."/>
            <person name="Wu Z."/>
            <person name="Marx C.J."/>
            <person name="Vorholt J.A."/>
            <person name="Olson M.V."/>
            <person name="Kaul R."/>
            <person name="Weissenbach J."/>
            <person name="Medigue C."/>
            <person name="Lidstrom M.E."/>
        </authorList>
    </citation>
    <scope>NUCLEOTIDE SEQUENCE [LARGE SCALE GENOMIC DNA]</scope>
    <source>
        <strain evidence="3">ATCC 14718 / DSM 1338 / JCM 2805 / NCIMB 9133 / AM1</strain>
    </source>
</reference>
<name>C5B3Y0_METEA</name>
<evidence type="ECO:0008006" key="4">
    <source>
        <dbReference type="Google" id="ProtNLM"/>
    </source>
</evidence>
<dbReference type="KEGG" id="mea:Mex_2p0281"/>
<dbReference type="EMBL" id="CP001511">
    <property type="protein sequence ID" value="ACS43162.1"/>
    <property type="molecule type" value="Genomic_DNA"/>
</dbReference>
<evidence type="ECO:0000313" key="2">
    <source>
        <dbReference type="EMBL" id="ACS43162.1"/>
    </source>
</evidence>
<evidence type="ECO:0000313" key="3">
    <source>
        <dbReference type="Proteomes" id="UP000009081"/>
    </source>
</evidence>
<keyword evidence="3" id="KW-1185">Reference proteome</keyword>
<dbReference type="Proteomes" id="UP000009081">
    <property type="component" value="Plasmid megaplasmid"/>
</dbReference>
<sequence>MRDKICRAGEDVARLAGIWVQDLISFVPAGKRTRWAQALGLQGPLVIGLDPAGGFREVHGSHEPLSLQVIASRTRTRALVLRIEEGRILRRRLDLPSAVASRLDAALDINLQTWTPFDAEEVYAVASPMAEGAQPSTLQAVELRCVLRSGIADRMDALQCLGLDPDAIELGETRFLLPRPTLKRRTTRRRLWLATSLTLLLFVQGITAYAMLANHQRDEIAQLEAAHREYLGALRQQAKADKDATARQDDMRRMAARLEDRNSFSQALHHLGMALPQDAMIREFEANRDRAGGHAVILGPPDMDVAAILATTGFYRVGDLSVQPGTDAGRRTFSAGFTVIPWLQANERGPR</sequence>
<organism evidence="2 3">
    <name type="scientific">Methylorubrum extorquens (strain ATCC 14718 / DSM 1338 / JCM 2805 / NCIMB 9133 / AM1)</name>
    <name type="common">Methylobacterium extorquens</name>
    <dbReference type="NCBI Taxonomy" id="272630"/>
    <lineage>
        <taxon>Bacteria</taxon>
        <taxon>Pseudomonadati</taxon>
        <taxon>Pseudomonadota</taxon>
        <taxon>Alphaproteobacteria</taxon>
        <taxon>Hyphomicrobiales</taxon>
        <taxon>Methylobacteriaceae</taxon>
        <taxon>Methylorubrum</taxon>
    </lineage>
</organism>
<evidence type="ECO:0000256" key="1">
    <source>
        <dbReference type="SAM" id="Phobius"/>
    </source>
</evidence>
<dbReference type="Gene3D" id="3.30.420.380">
    <property type="match status" value="1"/>
</dbReference>
<geneLocation type="plasmid" evidence="2 3">
    <name>megaplasmid</name>
</geneLocation>
<keyword evidence="1" id="KW-0472">Membrane</keyword>
<proteinExistence type="predicted"/>
<protein>
    <recommendedName>
        <fullName evidence="4">Fimbrial assembly family protein</fullName>
    </recommendedName>
</protein>